<sequence>MVGIKNTAIGLAAAVGLMQMAPAPIAIPIEIGAAIAGGVTAGAIGGGATLCSRYCPGPKAVRGAKFGNVMARDLPPGVSQQSIDQCKDQIKDQFTKNHKSVEISDVDEKTINVANVPPACMDLATVLTGDPAQNGGPRPIPMGSDSLHYTNISADDRKQLAKALKA</sequence>
<proteinExistence type="predicted"/>
<protein>
    <submittedName>
        <fullName evidence="1">Uncharacterized protein</fullName>
    </submittedName>
</protein>
<dbReference type="AlphaFoldDB" id="A0A168IYT9"/>
<dbReference type="EMBL" id="AZHF01000002">
    <property type="protein sequence ID" value="OAA79820.1"/>
    <property type="molecule type" value="Genomic_DNA"/>
</dbReference>
<accession>A0A168IYT9</accession>
<evidence type="ECO:0000313" key="2">
    <source>
        <dbReference type="Proteomes" id="UP000076881"/>
    </source>
</evidence>
<keyword evidence="2" id="KW-1185">Reference proteome</keyword>
<evidence type="ECO:0000313" key="1">
    <source>
        <dbReference type="EMBL" id="OAA79820.1"/>
    </source>
</evidence>
<dbReference type="Proteomes" id="UP000076881">
    <property type="component" value="Unassembled WGS sequence"/>
</dbReference>
<comment type="caution">
    <text evidence="1">The sequence shown here is derived from an EMBL/GenBank/DDBJ whole genome shotgun (WGS) entry which is preliminary data.</text>
</comment>
<reference evidence="1 2" key="1">
    <citation type="journal article" date="2016" name="Genome Biol. Evol.">
        <title>Divergent and convergent evolution of fungal pathogenicity.</title>
        <authorList>
            <person name="Shang Y."/>
            <person name="Xiao G."/>
            <person name="Zheng P."/>
            <person name="Cen K."/>
            <person name="Zhan S."/>
            <person name="Wang C."/>
        </authorList>
    </citation>
    <scope>NUCLEOTIDE SEQUENCE [LARGE SCALE GENOMIC DNA]</scope>
    <source>
        <strain evidence="1 2">RCEF 1005</strain>
    </source>
</reference>
<gene>
    <name evidence="1" type="ORF">LEL_03306</name>
</gene>
<organism evidence="1 2">
    <name type="scientific">Akanthomyces lecanii RCEF 1005</name>
    <dbReference type="NCBI Taxonomy" id="1081108"/>
    <lineage>
        <taxon>Eukaryota</taxon>
        <taxon>Fungi</taxon>
        <taxon>Dikarya</taxon>
        <taxon>Ascomycota</taxon>
        <taxon>Pezizomycotina</taxon>
        <taxon>Sordariomycetes</taxon>
        <taxon>Hypocreomycetidae</taxon>
        <taxon>Hypocreales</taxon>
        <taxon>Cordycipitaceae</taxon>
        <taxon>Akanthomyces</taxon>
        <taxon>Cordyceps confragosa</taxon>
    </lineage>
</organism>
<dbReference type="OrthoDB" id="4161406at2759"/>
<name>A0A168IYT9_CORDF</name>
<dbReference type="STRING" id="1081108.A0A168IYT9"/>